<evidence type="ECO:0000313" key="1">
    <source>
        <dbReference type="EMBL" id="CAF1044571.1"/>
    </source>
</evidence>
<gene>
    <name evidence="1" type="ORF">GPM918_LOCUS15957</name>
    <name evidence="2" type="ORF">SRO942_LOCUS15957</name>
</gene>
<comment type="caution">
    <text evidence="1">The sequence shown here is derived from an EMBL/GenBank/DDBJ whole genome shotgun (WGS) entry which is preliminary data.</text>
</comment>
<dbReference type="Proteomes" id="UP000663829">
    <property type="component" value="Unassembled WGS sequence"/>
</dbReference>
<dbReference type="Proteomes" id="UP000681722">
    <property type="component" value="Unassembled WGS sequence"/>
</dbReference>
<dbReference type="EMBL" id="CAJOBC010004098">
    <property type="protein sequence ID" value="CAF3814553.1"/>
    <property type="molecule type" value="Genomic_DNA"/>
</dbReference>
<dbReference type="PANTHER" id="PTHR46919:SF2">
    <property type="entry name" value="SACSIN"/>
    <property type="match status" value="1"/>
</dbReference>
<protein>
    <submittedName>
        <fullName evidence="1">Uncharacterized protein</fullName>
    </submittedName>
</protein>
<dbReference type="AlphaFoldDB" id="A0A814K0P7"/>
<dbReference type="OrthoDB" id="1262810at2759"/>
<keyword evidence="3" id="KW-1185">Reference proteome</keyword>
<evidence type="ECO:0000313" key="2">
    <source>
        <dbReference type="EMBL" id="CAF3814553.1"/>
    </source>
</evidence>
<dbReference type="PANTHER" id="PTHR46919">
    <property type="entry name" value="ZINC FINGER, C3HC4 TYPE (RING FINGER) FAMILY PROTEIN"/>
    <property type="match status" value="1"/>
</dbReference>
<organism evidence="1 3">
    <name type="scientific">Didymodactylos carnosus</name>
    <dbReference type="NCBI Taxonomy" id="1234261"/>
    <lineage>
        <taxon>Eukaryota</taxon>
        <taxon>Metazoa</taxon>
        <taxon>Spiralia</taxon>
        <taxon>Gnathifera</taxon>
        <taxon>Rotifera</taxon>
        <taxon>Eurotatoria</taxon>
        <taxon>Bdelloidea</taxon>
        <taxon>Philodinida</taxon>
        <taxon>Philodinidae</taxon>
        <taxon>Didymodactylos</taxon>
    </lineage>
</organism>
<evidence type="ECO:0000313" key="3">
    <source>
        <dbReference type="Proteomes" id="UP000663829"/>
    </source>
</evidence>
<dbReference type="EMBL" id="CAJNOQ010004098">
    <property type="protein sequence ID" value="CAF1044571.1"/>
    <property type="molecule type" value="Genomic_DNA"/>
</dbReference>
<accession>A0A814K0P7</accession>
<sequence>MKAASNFIQSTASTVDSSPSTHTKWLLSIFIDYDEIEKCEFILKLLLPLSSHIPVLKPAYNSSTYAAFRPIRLTSSRTLYYSTSTPMTTTINLRQSKFPQAYALMLKNFSRLIKPSPSITQYLSFDTLWSLMPDINEQQQLELNTLYDVKTTTMIYDIMPEIWSEIGKQELFYSVTDGWGYVAIEDMIINNVEDPIQQDILTYVFSEANAPIVILPRHVVDGLCKYSNKLYLQVMTPFHASELLSKNSSILQRLSVEQKLSILTYIILNDTDPSSLVLELQLLPLANGQFIQFQTKTNTLKNVYILDDEDYLQLFAQQTYEQILKPNINKQLFNVLSSKEFQGKNE</sequence>
<proteinExistence type="predicted"/>
<name>A0A814K0P7_9BILA</name>
<reference evidence="1" key="1">
    <citation type="submission" date="2021-02" db="EMBL/GenBank/DDBJ databases">
        <authorList>
            <person name="Nowell W R."/>
        </authorList>
    </citation>
    <scope>NUCLEOTIDE SEQUENCE</scope>
</reference>